<dbReference type="Proteomes" id="UP000487268">
    <property type="component" value="Unassembled WGS sequence"/>
</dbReference>
<feature type="signal peptide" evidence="1">
    <location>
        <begin position="1"/>
        <end position="30"/>
    </location>
</feature>
<organism evidence="2 3">
    <name type="scientific">Actinomadura macrotermitis</name>
    <dbReference type="NCBI Taxonomy" id="2585200"/>
    <lineage>
        <taxon>Bacteria</taxon>
        <taxon>Bacillati</taxon>
        <taxon>Actinomycetota</taxon>
        <taxon>Actinomycetes</taxon>
        <taxon>Streptosporangiales</taxon>
        <taxon>Thermomonosporaceae</taxon>
        <taxon>Actinomadura</taxon>
    </lineage>
</organism>
<comment type="caution">
    <text evidence="2">The sequence shown here is derived from an EMBL/GenBank/DDBJ whole genome shotgun (WGS) entry which is preliminary data.</text>
</comment>
<evidence type="ECO:0000256" key="1">
    <source>
        <dbReference type="SAM" id="SignalP"/>
    </source>
</evidence>
<sequence>MRTLRNAMIGTSVTAAAFAGTLGAATPAFANSPVVSASSVCGPGYAVVGSYRLTDTTPSRPHYADTWVTYNASNGKNCVVSIRRTGYTGKRWIEAGVKRLHDSKYSVDEGYYAKYAGPVYTAGSARGTCIMVLGYAVNPKSGYTYNLLSTGPVHCG</sequence>
<gene>
    <name evidence="2" type="ORF">ACRB68_59710</name>
</gene>
<dbReference type="OrthoDB" id="1099523at2"/>
<keyword evidence="3" id="KW-1185">Reference proteome</keyword>
<accession>A0A7K0C344</accession>
<keyword evidence="1" id="KW-0732">Signal</keyword>
<evidence type="ECO:0000313" key="3">
    <source>
        <dbReference type="Proteomes" id="UP000487268"/>
    </source>
</evidence>
<reference evidence="2 3" key="1">
    <citation type="submission" date="2019-10" db="EMBL/GenBank/DDBJ databases">
        <title>Actinomadura rubteroloni sp. nov. and Actinomadura macrotermitis sp. nov., isolated from the gut of fungus growing-termite Macrotermes natalensis.</title>
        <authorList>
            <person name="Benndorf R."/>
            <person name="Martin K."/>
            <person name="Kuefner M."/>
            <person name="De Beer W."/>
            <person name="Kaster A.-K."/>
            <person name="Vollmers J."/>
            <person name="Poulsen M."/>
            <person name="Beemelmanns C."/>
        </authorList>
    </citation>
    <scope>NUCLEOTIDE SEQUENCE [LARGE SCALE GENOMIC DNA]</scope>
    <source>
        <strain evidence="2 3">RB68</strain>
    </source>
</reference>
<dbReference type="AlphaFoldDB" id="A0A7K0C344"/>
<proteinExistence type="predicted"/>
<protein>
    <recommendedName>
        <fullName evidence="4">Spore-associated protein A</fullName>
    </recommendedName>
</protein>
<dbReference type="EMBL" id="WEGH01000004">
    <property type="protein sequence ID" value="MQY07869.1"/>
    <property type="molecule type" value="Genomic_DNA"/>
</dbReference>
<evidence type="ECO:0000313" key="2">
    <source>
        <dbReference type="EMBL" id="MQY07869.1"/>
    </source>
</evidence>
<dbReference type="RefSeq" id="WP_153538392.1">
    <property type="nucleotide sequence ID" value="NZ_WEGH01000004.1"/>
</dbReference>
<feature type="chain" id="PRO_5029791449" description="Spore-associated protein A" evidence="1">
    <location>
        <begin position="31"/>
        <end position="156"/>
    </location>
</feature>
<evidence type="ECO:0008006" key="4">
    <source>
        <dbReference type="Google" id="ProtNLM"/>
    </source>
</evidence>
<name>A0A7K0C344_9ACTN</name>